<keyword evidence="11" id="KW-1185">Reference proteome</keyword>
<accession>A0AAW2YR08</accession>
<keyword evidence="5 7" id="KW-1133">Transmembrane helix</keyword>
<dbReference type="PIRSF" id="PIRSF031032">
    <property type="entry name" value="TMP_97_prd"/>
    <property type="match status" value="1"/>
</dbReference>
<dbReference type="EMBL" id="JAOPGA020000576">
    <property type="protein sequence ID" value="KAL0479575.1"/>
    <property type="molecule type" value="Genomic_DNA"/>
</dbReference>
<evidence type="ECO:0000313" key="9">
    <source>
        <dbReference type="EMBL" id="KAL0479575.1"/>
    </source>
</evidence>
<reference evidence="9 11" key="1">
    <citation type="submission" date="2024-03" db="EMBL/GenBank/DDBJ databases">
        <title>The Acrasis kona genome and developmental transcriptomes reveal deep origins of eukaryotic multicellular pathways.</title>
        <authorList>
            <person name="Sheikh S."/>
            <person name="Fu C.-J."/>
            <person name="Brown M.W."/>
            <person name="Baldauf S.L."/>
        </authorList>
    </citation>
    <scope>NUCLEOTIDE SEQUENCE [LARGE SCALE GENOMIC DNA]</scope>
    <source>
        <strain evidence="9 11">ATCC MYA-3509</strain>
    </source>
</reference>
<dbReference type="PANTHER" id="PTHR31204">
    <property type="entry name" value="SIGMA INTRACELLULAR RECEPTOR 2"/>
    <property type="match status" value="1"/>
</dbReference>
<keyword evidence="9" id="KW-0675">Receptor</keyword>
<feature type="transmembrane region" description="Helical" evidence="7">
    <location>
        <begin position="65"/>
        <end position="89"/>
    </location>
</feature>
<name>A0AAW2YR08_9EUKA</name>
<dbReference type="PROSITE" id="PS51751">
    <property type="entry name" value="EXPERA"/>
    <property type="match status" value="1"/>
</dbReference>
<dbReference type="InterPro" id="IPR016964">
    <property type="entry name" value="Sigma2_recept"/>
</dbReference>
<evidence type="ECO:0000313" key="10">
    <source>
        <dbReference type="EMBL" id="KAL0483405.1"/>
    </source>
</evidence>
<evidence type="ECO:0000256" key="1">
    <source>
        <dbReference type="ARBA" id="ARBA00004477"/>
    </source>
</evidence>
<dbReference type="Proteomes" id="UP001431209">
    <property type="component" value="Unassembled WGS sequence"/>
</dbReference>
<comment type="caution">
    <text evidence="9">The sequence shown here is derived from an EMBL/GenBank/DDBJ whole genome shotgun (WGS) entry which is preliminary data.</text>
</comment>
<keyword evidence="6 7" id="KW-0472">Membrane</keyword>
<feature type="domain" description="EXPERA" evidence="8">
    <location>
        <begin position="10"/>
        <end position="150"/>
    </location>
</feature>
<dbReference type="PANTHER" id="PTHR31204:SF1">
    <property type="entry name" value="SIGMA INTRACELLULAR RECEPTOR 2"/>
    <property type="match status" value="1"/>
</dbReference>
<sequence>MVKPLLRRFGDLVVFLYFITHIPITILIDSQVLLRKSITYHPAISSVFDDYSVNFQDKLVTNAPLWFQVFTLCELILQLPFFPVAAYAYYKGKNWIRIPAIVYGVHVVTTLIPILSTQFFDPEYRPTSNIVLLGLSAIYSIYFFIPFYIVVTNVLYEKPFGDELVKKKKQ</sequence>
<comment type="subcellular location">
    <subcellularLocation>
        <location evidence="1">Endoplasmic reticulum membrane</location>
        <topology evidence="1">Multi-pass membrane protein</topology>
    </subcellularLocation>
</comment>
<evidence type="ECO:0000256" key="3">
    <source>
        <dbReference type="ARBA" id="ARBA00022692"/>
    </source>
</evidence>
<organism evidence="9 11">
    <name type="scientific">Acrasis kona</name>
    <dbReference type="NCBI Taxonomy" id="1008807"/>
    <lineage>
        <taxon>Eukaryota</taxon>
        <taxon>Discoba</taxon>
        <taxon>Heterolobosea</taxon>
        <taxon>Tetramitia</taxon>
        <taxon>Eutetramitia</taxon>
        <taxon>Acrasidae</taxon>
        <taxon>Acrasis</taxon>
    </lineage>
</organism>
<evidence type="ECO:0000256" key="4">
    <source>
        <dbReference type="ARBA" id="ARBA00022824"/>
    </source>
</evidence>
<dbReference type="GO" id="GO:0005789">
    <property type="term" value="C:endoplasmic reticulum membrane"/>
    <property type="evidence" value="ECO:0007669"/>
    <property type="project" value="UniProtKB-SubCell"/>
</dbReference>
<evidence type="ECO:0000259" key="8">
    <source>
        <dbReference type="PROSITE" id="PS51751"/>
    </source>
</evidence>
<dbReference type="InterPro" id="IPR033118">
    <property type="entry name" value="EXPERA"/>
</dbReference>
<feature type="transmembrane region" description="Helical" evidence="7">
    <location>
        <begin position="101"/>
        <end position="120"/>
    </location>
</feature>
<dbReference type="EMBL" id="JAOPGA020000955">
    <property type="protein sequence ID" value="KAL0483405.1"/>
    <property type="molecule type" value="Genomic_DNA"/>
</dbReference>
<dbReference type="InterPro" id="IPR051987">
    <property type="entry name" value="Sigma-2_receptor-like"/>
</dbReference>
<comment type="similarity">
    <text evidence="2">Belongs to the TMEM97/sigma-2 receptor family.</text>
</comment>
<keyword evidence="4" id="KW-0256">Endoplasmic reticulum</keyword>
<dbReference type="AlphaFoldDB" id="A0AAW2YR08"/>
<evidence type="ECO:0000256" key="2">
    <source>
        <dbReference type="ARBA" id="ARBA00009096"/>
    </source>
</evidence>
<evidence type="ECO:0000256" key="7">
    <source>
        <dbReference type="PIRNR" id="PIRNR031032"/>
    </source>
</evidence>
<evidence type="ECO:0000256" key="5">
    <source>
        <dbReference type="ARBA" id="ARBA00022989"/>
    </source>
</evidence>
<proteinExistence type="inferred from homology"/>
<evidence type="ECO:0000313" key="11">
    <source>
        <dbReference type="Proteomes" id="UP001431209"/>
    </source>
</evidence>
<protein>
    <submittedName>
        <fullName evidence="9">Sigma intracellular receptor</fullName>
    </submittedName>
</protein>
<dbReference type="Pfam" id="PF05241">
    <property type="entry name" value="EBP"/>
    <property type="match status" value="1"/>
</dbReference>
<feature type="transmembrane region" description="Helical" evidence="7">
    <location>
        <begin position="12"/>
        <end position="34"/>
    </location>
</feature>
<feature type="transmembrane region" description="Helical" evidence="7">
    <location>
        <begin position="132"/>
        <end position="156"/>
    </location>
</feature>
<evidence type="ECO:0000256" key="6">
    <source>
        <dbReference type="ARBA" id="ARBA00023136"/>
    </source>
</evidence>
<gene>
    <name evidence="9" type="ORF">AKO1_007740</name>
    <name evidence="10" type="ORF">AKO1_014602</name>
</gene>
<keyword evidence="3 7" id="KW-0812">Transmembrane</keyword>